<accession>A0AAU9MG62</accession>
<dbReference type="PANTHER" id="PTHR10527">
    <property type="entry name" value="IMPORTIN BETA"/>
    <property type="match status" value="1"/>
</dbReference>
<keyword evidence="6" id="KW-0653">Protein transport</keyword>
<dbReference type="EMBL" id="CAKMRJ010001850">
    <property type="protein sequence ID" value="CAH1424712.1"/>
    <property type="molecule type" value="Genomic_DNA"/>
</dbReference>
<evidence type="ECO:0000313" key="12">
    <source>
        <dbReference type="Proteomes" id="UP001157418"/>
    </source>
</evidence>
<dbReference type="Gene3D" id="1.25.10.10">
    <property type="entry name" value="Leucine-rich Repeat Variant"/>
    <property type="match status" value="2"/>
</dbReference>
<evidence type="ECO:0000259" key="10">
    <source>
        <dbReference type="Pfam" id="PF25780"/>
    </source>
</evidence>
<dbReference type="Pfam" id="PF25780">
    <property type="entry name" value="TPR_IPO5"/>
    <property type="match status" value="1"/>
</dbReference>
<organism evidence="11 12">
    <name type="scientific">Lactuca virosa</name>
    <dbReference type="NCBI Taxonomy" id="75947"/>
    <lineage>
        <taxon>Eukaryota</taxon>
        <taxon>Viridiplantae</taxon>
        <taxon>Streptophyta</taxon>
        <taxon>Embryophyta</taxon>
        <taxon>Tracheophyta</taxon>
        <taxon>Spermatophyta</taxon>
        <taxon>Magnoliopsida</taxon>
        <taxon>eudicotyledons</taxon>
        <taxon>Gunneridae</taxon>
        <taxon>Pentapetalae</taxon>
        <taxon>asterids</taxon>
        <taxon>campanulids</taxon>
        <taxon>Asterales</taxon>
        <taxon>Asteraceae</taxon>
        <taxon>Cichorioideae</taxon>
        <taxon>Cichorieae</taxon>
        <taxon>Lactucinae</taxon>
        <taxon>Lactuca</taxon>
    </lineage>
</organism>
<protein>
    <recommendedName>
        <fullName evidence="13">Importin N-terminal domain-containing protein</fullName>
    </recommendedName>
</protein>
<evidence type="ECO:0000256" key="3">
    <source>
        <dbReference type="ARBA" id="ARBA00022448"/>
    </source>
</evidence>
<proteinExistence type="predicted"/>
<evidence type="ECO:0000256" key="5">
    <source>
        <dbReference type="ARBA" id="ARBA00022737"/>
    </source>
</evidence>
<dbReference type="InterPro" id="IPR057672">
    <property type="entry name" value="TPR_IPO4/5"/>
</dbReference>
<dbReference type="SUPFAM" id="SSF48371">
    <property type="entry name" value="ARM repeat"/>
    <property type="match status" value="1"/>
</dbReference>
<dbReference type="InterPro" id="IPR011989">
    <property type="entry name" value="ARM-like"/>
</dbReference>
<dbReference type="Pfam" id="PF13513">
    <property type="entry name" value="HEAT_EZ"/>
    <property type="match status" value="1"/>
</dbReference>
<dbReference type="GO" id="GO:0005737">
    <property type="term" value="C:cytoplasm"/>
    <property type="evidence" value="ECO:0007669"/>
    <property type="project" value="UniProtKB-SubCell"/>
</dbReference>
<dbReference type="Pfam" id="PF25574">
    <property type="entry name" value="TPR_IMB1"/>
    <property type="match status" value="1"/>
</dbReference>
<dbReference type="GO" id="GO:0006606">
    <property type="term" value="P:protein import into nucleus"/>
    <property type="evidence" value="ECO:0007669"/>
    <property type="project" value="InterPro"/>
</dbReference>
<evidence type="ECO:0000256" key="6">
    <source>
        <dbReference type="ARBA" id="ARBA00022927"/>
    </source>
</evidence>
<keyword evidence="3" id="KW-0813">Transport</keyword>
<feature type="region of interest" description="Disordered" evidence="8">
    <location>
        <begin position="764"/>
        <end position="794"/>
    </location>
</feature>
<name>A0AAU9MG62_9ASTR</name>
<feature type="domain" description="IPO4/5-like TPR repeats" evidence="10">
    <location>
        <begin position="55"/>
        <end position="210"/>
    </location>
</feature>
<evidence type="ECO:0008006" key="13">
    <source>
        <dbReference type="Google" id="ProtNLM"/>
    </source>
</evidence>
<evidence type="ECO:0000256" key="2">
    <source>
        <dbReference type="ARBA" id="ARBA00004496"/>
    </source>
</evidence>
<evidence type="ECO:0000256" key="4">
    <source>
        <dbReference type="ARBA" id="ARBA00022490"/>
    </source>
</evidence>
<evidence type="ECO:0000256" key="7">
    <source>
        <dbReference type="ARBA" id="ARBA00023242"/>
    </source>
</evidence>
<dbReference type="InterPro" id="IPR058584">
    <property type="entry name" value="IMB1_TNPO1-like_TPR"/>
</dbReference>
<keyword evidence="12" id="KW-1185">Reference proteome</keyword>
<dbReference type="Proteomes" id="UP001157418">
    <property type="component" value="Unassembled WGS sequence"/>
</dbReference>
<evidence type="ECO:0000313" key="11">
    <source>
        <dbReference type="EMBL" id="CAH1424712.1"/>
    </source>
</evidence>
<evidence type="ECO:0000259" key="9">
    <source>
        <dbReference type="Pfam" id="PF25574"/>
    </source>
</evidence>
<keyword evidence="7" id="KW-0539">Nucleus</keyword>
<dbReference type="InterPro" id="IPR016024">
    <property type="entry name" value="ARM-type_fold"/>
</dbReference>
<dbReference type="InterPro" id="IPR040122">
    <property type="entry name" value="Importin_beta"/>
</dbReference>
<reference evidence="11 12" key="1">
    <citation type="submission" date="2022-01" db="EMBL/GenBank/DDBJ databases">
        <authorList>
            <person name="Xiong W."/>
            <person name="Schranz E."/>
        </authorList>
    </citation>
    <scope>NUCLEOTIDE SEQUENCE [LARGE SCALE GENOMIC DNA]</scope>
</reference>
<evidence type="ECO:0000256" key="1">
    <source>
        <dbReference type="ARBA" id="ARBA00004123"/>
    </source>
</evidence>
<feature type="domain" description="Importin subunit beta-1/Transportin-1-like TPR repeats" evidence="9">
    <location>
        <begin position="532"/>
        <end position="677"/>
    </location>
</feature>
<dbReference type="AlphaFoldDB" id="A0AAU9MG62"/>
<comment type="subcellular location">
    <subcellularLocation>
        <location evidence="2">Cytoplasm</location>
    </subcellularLocation>
    <subcellularLocation>
        <location evidence="1">Nucleus</location>
    </subcellularLocation>
</comment>
<gene>
    <name evidence="11" type="ORF">LVIROSA_LOCUS11900</name>
</gene>
<evidence type="ECO:0000256" key="8">
    <source>
        <dbReference type="SAM" id="MobiDB-lite"/>
    </source>
</evidence>
<sequence length="794" mass="88610">MESCRFAGTMLKNSLDATTREHLLQRWLTIDISFRCQIKGLILKTLGSSISEVGHTAAQVIAKIACIEIPRKEWPELLSSLLGNMTQQDQPASLKQATLESLGYICKEISHDDFVQDEVNSVLAAVLEGMNITEQSSVRLAAATALYKALQFTHTNFENEMERNNIMKVVCETARAKEADIRKAAFQCLVFIASTYYKFLEPYMATLFELTANAIDVDEESIAFQAVEFWSCICEEEIKLQDIENRANSRFIEKCMDVLVRMLLETLLKQDEDGIWNLSVAGGRCLGLVARIVGDSIVRFVLPIAVDNLSECDWRSREAGAYALGSILEGPSAEHLSPHLLCFLYLLLDAMEDQNSHVKDTTAWTLTRTFKLLHSTATGFSKISPADLERTIWVLLESIKDSPRIAEKVCGAIYYLAHGYEGFKSRSSVLTPYLADIITSLIATAERTDTKLQSAAYETLNEVVRCSNLPEASQIITQLLSVVMTKLGQGQTTEPQILSSYDRENQALLCGVLQVIIKKLSSTDETKTSIFQAADQIMALLLKDLSTGDLHPSLKPPIFSCFGDVALVIREHFEKYFPDAMSMMHGAVDACAQINDEEMVEYGNQLKRSIFEAYSGILQGLKNSKAELMLPRAPHLLKLIEVVVKDPHRDKRVVRAAVAALGDLADSLGSHSHMKVLFKDIEFFSELLGECRQYEDEQLKETAIWTQGMIDRVCGFGFGSSITRVGYITIVSPPTFPYSSIFSLQNTKNLHLTFFYPLLSPPATTASPTRGHRRSPRNNLPRLWKSVDPRCSIG</sequence>
<keyword evidence="5" id="KW-0677">Repeat</keyword>
<comment type="caution">
    <text evidence="11">The sequence shown here is derived from an EMBL/GenBank/DDBJ whole genome shotgun (WGS) entry which is preliminary data.</text>
</comment>
<keyword evidence="4" id="KW-0963">Cytoplasm</keyword>